<comment type="catalytic activity">
    <reaction evidence="8">
        <text>N(4)-(alpha-D-Man-(1-&gt;2)-alpha-D-Man-(1-&gt;2)-alpha-D-Man-(1-&gt;3)-[alpha-D-Man-(1-&gt;3)-[alpha-D-Man-(1-&gt;2)-alpha-D-Man-(1-&gt;6)]-alpha-D-Man-(1-&gt;6)]-beta-D-Man-(1-&gt;4)-beta-D-GlcNAc-(1-&gt;4)-beta-D-GlcNAc)-L-asparaginyl-[protein] (N-glucan mannose isomer 8A1,2,3B1,3) + 3 H2O = N(4)-(alpha-D-Man-(1-&gt;3)-[alpha-D-Man-(1-&gt;3)-[alpha-D-Man-(1-&gt;6)]-alpha-D-Man-(1-&gt;6)]-beta-D-Man-(1-&gt;4)-beta-D-GlcNAc-(1-&gt;4)-beta-D-GlcNAc)-L-asparaginyl-[protein] (N-glucan mannose isomer 5A1,2) + 3 beta-D-mannose</text>
        <dbReference type="Rhea" id="RHEA:56028"/>
        <dbReference type="Rhea" id="RHEA-COMP:14358"/>
        <dbReference type="Rhea" id="RHEA-COMP:14367"/>
        <dbReference type="ChEBI" id="CHEBI:15377"/>
        <dbReference type="ChEBI" id="CHEBI:28563"/>
        <dbReference type="ChEBI" id="CHEBI:59087"/>
        <dbReference type="ChEBI" id="CHEBI:60628"/>
        <dbReference type="EC" id="3.2.1.113"/>
    </reaction>
</comment>
<dbReference type="InParanoid" id="A0A409V8K5"/>
<dbReference type="OrthoDB" id="8118055at2759"/>
<evidence type="ECO:0000256" key="11">
    <source>
        <dbReference type="RuleBase" id="RU361193"/>
    </source>
</evidence>
<name>A0A409V8K5_9AGAR</name>
<dbReference type="STRING" id="181874.A0A409V8K5"/>
<protein>
    <recommendedName>
        <fullName evidence="11">alpha-1,2-Mannosidase</fullName>
        <ecNumber evidence="11">3.2.1.-</ecNumber>
    </recommendedName>
</protein>
<dbReference type="GO" id="GO:0005975">
    <property type="term" value="P:carbohydrate metabolic process"/>
    <property type="evidence" value="ECO:0007669"/>
    <property type="project" value="InterPro"/>
</dbReference>
<feature type="compositionally biased region" description="Basic and acidic residues" evidence="12">
    <location>
        <begin position="63"/>
        <end position="75"/>
    </location>
</feature>
<dbReference type="GO" id="GO:0004571">
    <property type="term" value="F:mannosyl-oligosaccharide 1,2-alpha-mannosidase activity"/>
    <property type="evidence" value="ECO:0007669"/>
    <property type="project" value="UniProtKB-EC"/>
</dbReference>
<dbReference type="GO" id="GO:0036503">
    <property type="term" value="P:ERAD pathway"/>
    <property type="evidence" value="ECO:0007669"/>
    <property type="project" value="UniProtKB-ARBA"/>
</dbReference>
<keyword evidence="6" id="KW-0106">Calcium</keyword>
<comment type="similarity">
    <text evidence="3 11">Belongs to the glycosyl hydrolase 47 family.</text>
</comment>
<feature type="region of interest" description="Disordered" evidence="12">
    <location>
        <begin position="1"/>
        <end position="26"/>
    </location>
</feature>
<evidence type="ECO:0000256" key="2">
    <source>
        <dbReference type="ARBA" id="ARBA00004922"/>
    </source>
</evidence>
<reference evidence="14 15" key="1">
    <citation type="journal article" date="2018" name="Evol. Lett.">
        <title>Horizontal gene cluster transfer increased hallucinogenic mushroom diversity.</title>
        <authorList>
            <person name="Reynolds H.T."/>
            <person name="Vijayakumar V."/>
            <person name="Gluck-Thaler E."/>
            <person name="Korotkin H.B."/>
            <person name="Matheny P.B."/>
            <person name="Slot J.C."/>
        </authorList>
    </citation>
    <scope>NUCLEOTIDE SEQUENCE [LARGE SCALE GENOMIC DNA]</scope>
    <source>
        <strain evidence="14 15">2629</strain>
    </source>
</reference>
<proteinExistence type="inferred from homology"/>
<comment type="catalytic activity">
    <reaction evidence="9">
        <text>N(4)-(alpha-D-Man-(1-&gt;2)-alpha-D-Man-(1-&gt;2)-alpha-D-Man-(1-&gt;3)-[alpha-D-Man-(1-&gt;2)-alpha-D-Man-(1-&gt;3)-[alpha-D-Man-(1-&gt;2)-alpha-D-Man-(1-&gt;6)]-alpha-D-Man-(1-&gt;6)]-beta-D-Man-(1-&gt;4)-beta-D-GlcNAc-(1-&gt;4)-beta-D-GlcNAc)-L-asparaginyl-[protein] (N-glucan mannose isomer 9A1,2,3B1,2,3) + 4 H2O = N(4)-(alpha-D-Man-(1-&gt;3)-[alpha-D-Man-(1-&gt;3)-[alpha-D-Man-(1-&gt;6)]-alpha-D-Man-(1-&gt;6)]-beta-D-Man-(1-&gt;4)-beta-D-GlcNAc-(1-&gt;4)-beta-D-GlcNAc)-L-asparaginyl-[protein] (N-glucan mannose isomer 5A1,2) + 4 beta-D-mannose</text>
        <dbReference type="Rhea" id="RHEA:56008"/>
        <dbReference type="Rhea" id="RHEA-COMP:14356"/>
        <dbReference type="Rhea" id="RHEA-COMP:14367"/>
        <dbReference type="ChEBI" id="CHEBI:15377"/>
        <dbReference type="ChEBI" id="CHEBI:28563"/>
        <dbReference type="ChEBI" id="CHEBI:59087"/>
        <dbReference type="ChEBI" id="CHEBI:139493"/>
        <dbReference type="EC" id="3.2.1.113"/>
    </reaction>
</comment>
<keyword evidence="5 11" id="KW-0378">Hydrolase</keyword>
<keyword evidence="11" id="KW-0326">Glycosidase</keyword>
<keyword evidence="15" id="KW-1185">Reference proteome</keyword>
<keyword evidence="13" id="KW-0472">Membrane</keyword>
<evidence type="ECO:0000256" key="10">
    <source>
        <dbReference type="PIRSR" id="PIRSR601382-3"/>
    </source>
</evidence>
<dbReference type="PRINTS" id="PR00747">
    <property type="entry name" value="GLYHDRLASE47"/>
</dbReference>
<dbReference type="Proteomes" id="UP000284842">
    <property type="component" value="Unassembled WGS sequence"/>
</dbReference>
<dbReference type="PANTHER" id="PTHR11742">
    <property type="entry name" value="MANNOSYL-OLIGOSACCHARIDE ALPHA-1,2-MANNOSIDASE-RELATED"/>
    <property type="match status" value="1"/>
</dbReference>
<dbReference type="EMBL" id="NHTK01006136">
    <property type="protein sequence ID" value="PPQ62904.1"/>
    <property type="molecule type" value="Genomic_DNA"/>
</dbReference>
<dbReference type="PANTHER" id="PTHR11742:SF55">
    <property type="entry name" value="ENDOPLASMIC RETICULUM MANNOSYL-OLIGOSACCHARIDE 1,2-ALPHA-MANNOSIDASE"/>
    <property type="match status" value="1"/>
</dbReference>
<evidence type="ECO:0000313" key="15">
    <source>
        <dbReference type="Proteomes" id="UP000284842"/>
    </source>
</evidence>
<feature type="transmembrane region" description="Helical" evidence="13">
    <location>
        <begin position="34"/>
        <end position="52"/>
    </location>
</feature>
<comment type="pathway">
    <text evidence="2">Protein modification; protein glycosylation.</text>
</comment>
<evidence type="ECO:0000256" key="9">
    <source>
        <dbReference type="ARBA" id="ARBA00048605"/>
    </source>
</evidence>
<dbReference type="SUPFAM" id="SSF48225">
    <property type="entry name" value="Seven-hairpin glycosidases"/>
    <property type="match status" value="1"/>
</dbReference>
<dbReference type="Pfam" id="PF01532">
    <property type="entry name" value="Glyco_hydro_47"/>
    <property type="match status" value="1"/>
</dbReference>
<feature type="disulfide bond" evidence="10">
    <location>
        <begin position="376"/>
        <end position="412"/>
    </location>
</feature>
<dbReference type="EC" id="3.2.1.-" evidence="11"/>
<accession>A0A409V8K5</accession>
<dbReference type="InterPro" id="IPR012341">
    <property type="entry name" value="6hp_glycosidase-like_sf"/>
</dbReference>
<dbReference type="Gene3D" id="1.50.10.10">
    <property type="match status" value="1"/>
</dbReference>
<dbReference type="InterPro" id="IPR001382">
    <property type="entry name" value="Glyco_hydro_47"/>
</dbReference>
<comment type="caution">
    <text evidence="14">The sequence shown here is derived from an EMBL/GenBank/DDBJ whole genome shotgun (WGS) entry which is preliminary data.</text>
</comment>
<comment type="cofactor">
    <cofactor evidence="1">
        <name>Ca(2+)</name>
        <dbReference type="ChEBI" id="CHEBI:29108"/>
    </cofactor>
</comment>
<evidence type="ECO:0000256" key="7">
    <source>
        <dbReference type="ARBA" id="ARBA00023157"/>
    </source>
</evidence>
<keyword evidence="13" id="KW-1133">Transmembrane helix</keyword>
<evidence type="ECO:0000256" key="1">
    <source>
        <dbReference type="ARBA" id="ARBA00001913"/>
    </source>
</evidence>
<evidence type="ECO:0000256" key="8">
    <source>
        <dbReference type="ARBA" id="ARBA00047669"/>
    </source>
</evidence>
<keyword evidence="7 10" id="KW-1015">Disulfide bond</keyword>
<evidence type="ECO:0000256" key="6">
    <source>
        <dbReference type="ARBA" id="ARBA00022837"/>
    </source>
</evidence>
<dbReference type="GO" id="GO:0005783">
    <property type="term" value="C:endoplasmic reticulum"/>
    <property type="evidence" value="ECO:0007669"/>
    <property type="project" value="TreeGrafter"/>
</dbReference>
<evidence type="ECO:0000256" key="4">
    <source>
        <dbReference type="ARBA" id="ARBA00022723"/>
    </source>
</evidence>
<dbReference type="InterPro" id="IPR036026">
    <property type="entry name" value="Seven-hairpin_glycosidases"/>
</dbReference>
<dbReference type="InterPro" id="IPR050749">
    <property type="entry name" value="Glycosyl_Hydrolase_47"/>
</dbReference>
<dbReference type="GO" id="GO:0016020">
    <property type="term" value="C:membrane"/>
    <property type="evidence" value="ECO:0007669"/>
    <property type="project" value="InterPro"/>
</dbReference>
<dbReference type="GO" id="GO:0005509">
    <property type="term" value="F:calcium ion binding"/>
    <property type="evidence" value="ECO:0007669"/>
    <property type="project" value="InterPro"/>
</dbReference>
<gene>
    <name evidence="14" type="ORF">CVT24_006302</name>
</gene>
<organism evidence="14 15">
    <name type="scientific">Panaeolus cyanescens</name>
    <dbReference type="NCBI Taxonomy" id="181874"/>
    <lineage>
        <taxon>Eukaryota</taxon>
        <taxon>Fungi</taxon>
        <taxon>Dikarya</taxon>
        <taxon>Basidiomycota</taxon>
        <taxon>Agaricomycotina</taxon>
        <taxon>Agaricomycetes</taxon>
        <taxon>Agaricomycetidae</taxon>
        <taxon>Agaricales</taxon>
        <taxon>Agaricineae</taxon>
        <taxon>Galeropsidaceae</taxon>
        <taxon>Panaeolus</taxon>
    </lineage>
</organism>
<evidence type="ECO:0000256" key="13">
    <source>
        <dbReference type="SAM" id="Phobius"/>
    </source>
</evidence>
<feature type="compositionally biased region" description="Pro residues" evidence="12">
    <location>
        <begin position="14"/>
        <end position="23"/>
    </location>
</feature>
<evidence type="ECO:0000313" key="14">
    <source>
        <dbReference type="EMBL" id="PPQ62904.1"/>
    </source>
</evidence>
<evidence type="ECO:0000256" key="12">
    <source>
        <dbReference type="SAM" id="MobiDB-lite"/>
    </source>
</evidence>
<keyword evidence="13" id="KW-0812">Transmembrane</keyword>
<evidence type="ECO:0000256" key="5">
    <source>
        <dbReference type="ARBA" id="ARBA00022801"/>
    </source>
</evidence>
<keyword evidence="4" id="KW-0479">Metal-binding</keyword>
<dbReference type="AlphaFoldDB" id="A0A409V8K5"/>
<sequence>MPRRTPNLVITIPPAGPVPPTPSRPSWRPTARPLLRIFPWAVACTLILWIYLLRADKPPLRLHSPEHHPPIDGHKPHPFHPQNQNGEDSAVVTWEKRSERVKTAFLHAYDSYTEFATGFDELLPLSAKGIDRSEGWRATLYDSLTTLHVMAIRDTFRRSLAIIAKRNVWPKEKYVRFQDAVSRQLGTLLSSYALSGEPVLLTMADDLASQLLFAFNTTHGLPAAVIDVISGKLPQDLVDRHSNMSWASIQTSQLEMKYLAHITGRPYYYNKTETVMTIVHNSQSASTMIPVTWRVDTGLPITFENALSSENYHALDTLLKQWILTAKSDRRTLDLYLKYVNIILNQLLFVTEKRGLLYLSDIKDGLPIHTFHQQQCAFPGLLALGVHALGISLPLKERELHLWAAQGLAYTCWVTYGDQTSGLSPELVQMKAWTSSTGELLGQWMPHLREWETKGKKGNGPPGTAQNDKYFSSEDERDYTILDHQHRLRPELSQTFYLLWRTTKNSRWRDRAWSIFESLELHARTEHGYATLLDVERVPPPLKDEMPSYFLGQTLKYLYLIFSNDDTVAVNSWVFNIHGHPLPVFHWSDWEKEIFQIT</sequence>
<feature type="region of interest" description="Disordered" evidence="12">
    <location>
        <begin position="63"/>
        <end position="89"/>
    </location>
</feature>
<evidence type="ECO:0000256" key="3">
    <source>
        <dbReference type="ARBA" id="ARBA00007658"/>
    </source>
</evidence>